<evidence type="ECO:0000256" key="5">
    <source>
        <dbReference type="ARBA" id="ARBA00023014"/>
    </source>
</evidence>
<evidence type="ECO:0000313" key="7">
    <source>
        <dbReference type="EMBL" id="NMM64446.1"/>
    </source>
</evidence>
<evidence type="ECO:0000313" key="8">
    <source>
        <dbReference type="Proteomes" id="UP000537131"/>
    </source>
</evidence>
<keyword evidence="5" id="KW-0411">Iron-sulfur</keyword>
<feature type="domain" description="4Fe-4S ferredoxin-type" evidence="6">
    <location>
        <begin position="4"/>
        <end position="32"/>
    </location>
</feature>
<keyword evidence="2" id="KW-0479">Metal-binding</keyword>
<keyword evidence="4" id="KW-0408">Iron</keyword>
<dbReference type="GO" id="GO:0046872">
    <property type="term" value="F:metal ion binding"/>
    <property type="evidence" value="ECO:0007669"/>
    <property type="project" value="UniProtKB-KW"/>
</dbReference>
<evidence type="ECO:0000256" key="4">
    <source>
        <dbReference type="ARBA" id="ARBA00023004"/>
    </source>
</evidence>
<dbReference type="Proteomes" id="UP000537131">
    <property type="component" value="Unassembled WGS sequence"/>
</dbReference>
<evidence type="ECO:0000256" key="1">
    <source>
        <dbReference type="ARBA" id="ARBA00022485"/>
    </source>
</evidence>
<evidence type="ECO:0000259" key="6">
    <source>
        <dbReference type="PROSITE" id="PS51379"/>
    </source>
</evidence>
<comment type="caution">
    <text evidence="7">The sequence shown here is derived from an EMBL/GenBank/DDBJ whole genome shotgun (WGS) entry which is preliminary data.</text>
</comment>
<dbReference type="PANTHER" id="PTHR42859:SF17">
    <property type="entry name" value="ELECTRON TRANSPORT PROTEIN HYDN-RELATED"/>
    <property type="match status" value="1"/>
</dbReference>
<protein>
    <submittedName>
        <fullName evidence="7">4Fe-4S dicluster domain-containing protein</fullName>
    </submittedName>
</protein>
<evidence type="ECO:0000256" key="2">
    <source>
        <dbReference type="ARBA" id="ARBA00022723"/>
    </source>
</evidence>
<dbReference type="InterPro" id="IPR050294">
    <property type="entry name" value="RnfB_subfamily"/>
</dbReference>
<reference evidence="7 8" key="2">
    <citation type="submission" date="2020-06" db="EMBL/GenBank/DDBJ databases">
        <title>Complete Genome Sequence of Clostridium muelleri sp. nov. P21T, an Acid-Alcohol Producing Acetogen Isolated from Old Hay.</title>
        <authorList>
            <person name="Duncan K.E."/>
            <person name="Tanner R.S."/>
        </authorList>
    </citation>
    <scope>NUCLEOTIDE SEQUENCE [LARGE SCALE GENOMIC DNA]</scope>
    <source>
        <strain evidence="7 8">P21</strain>
    </source>
</reference>
<keyword evidence="1" id="KW-0004">4Fe-4S</keyword>
<feature type="domain" description="4Fe-4S ferredoxin-type" evidence="6">
    <location>
        <begin position="82"/>
        <end position="111"/>
    </location>
</feature>
<dbReference type="SUPFAM" id="SSF54862">
    <property type="entry name" value="4Fe-4S ferredoxins"/>
    <property type="match status" value="1"/>
</dbReference>
<keyword evidence="3" id="KW-0677">Repeat</keyword>
<gene>
    <name evidence="7" type="ORF">HBE96_17655</name>
</gene>
<dbReference type="Pfam" id="PF13237">
    <property type="entry name" value="Fer4_10"/>
    <property type="match status" value="1"/>
</dbReference>
<keyword evidence="8" id="KW-1185">Reference proteome</keyword>
<dbReference type="InterPro" id="IPR017900">
    <property type="entry name" value="4Fe4S_Fe_S_CS"/>
</dbReference>
<dbReference type="CDD" id="cd10554">
    <property type="entry name" value="HycB_like"/>
    <property type="match status" value="1"/>
</dbReference>
<accession>A0A7Y0EJA3</accession>
<dbReference type="GO" id="GO:0051539">
    <property type="term" value="F:4 iron, 4 sulfur cluster binding"/>
    <property type="evidence" value="ECO:0007669"/>
    <property type="project" value="UniProtKB-KW"/>
</dbReference>
<dbReference type="AlphaFoldDB" id="A0A7Y0EJA3"/>
<dbReference type="EMBL" id="JABBNI010000036">
    <property type="protein sequence ID" value="NMM64446.1"/>
    <property type="molecule type" value="Genomic_DNA"/>
</dbReference>
<dbReference type="PROSITE" id="PS00198">
    <property type="entry name" value="4FE4S_FER_1"/>
    <property type="match status" value="1"/>
</dbReference>
<dbReference type="RefSeq" id="WP_169299023.1">
    <property type="nucleotide sequence ID" value="NZ_JABBNI010000036.1"/>
</dbReference>
<proteinExistence type="predicted"/>
<dbReference type="PANTHER" id="PTHR42859">
    <property type="entry name" value="OXIDOREDUCTASE"/>
    <property type="match status" value="1"/>
</dbReference>
<evidence type="ECO:0000256" key="3">
    <source>
        <dbReference type="ARBA" id="ARBA00022737"/>
    </source>
</evidence>
<dbReference type="PROSITE" id="PS51379">
    <property type="entry name" value="4FE4S_FER_2"/>
    <property type="match status" value="2"/>
</dbReference>
<sequence>MPNCFVVADPVKCIGCRTCEIACVVAHSKKDIFTSNVSEIEFFPRLSVIKTAEVSAPIQCRQCEDAPCAKACPVQAISNKNGHVKVDEGLCIGCKTCAIACPIGAIDLVTEFKDGKRVFQAKLRTNSEESLDGKERIVARKCDICADREGGPACAEVCPTKALKIVNHEEMERMIKEKRKINANSILKSTNENS</sequence>
<organism evidence="7 8">
    <name type="scientific">Clostridium muellerianum</name>
    <dbReference type="NCBI Taxonomy" id="2716538"/>
    <lineage>
        <taxon>Bacteria</taxon>
        <taxon>Bacillati</taxon>
        <taxon>Bacillota</taxon>
        <taxon>Clostridia</taxon>
        <taxon>Eubacteriales</taxon>
        <taxon>Clostridiaceae</taxon>
        <taxon>Clostridium</taxon>
    </lineage>
</organism>
<dbReference type="Gene3D" id="3.30.70.20">
    <property type="match status" value="2"/>
</dbReference>
<name>A0A7Y0EJA3_9CLOT</name>
<dbReference type="InterPro" id="IPR017896">
    <property type="entry name" value="4Fe4S_Fe-S-bd"/>
</dbReference>
<reference evidence="7 8" key="1">
    <citation type="submission" date="2020-04" db="EMBL/GenBank/DDBJ databases">
        <authorList>
            <person name="Doyle D.A."/>
        </authorList>
    </citation>
    <scope>NUCLEOTIDE SEQUENCE [LARGE SCALE GENOMIC DNA]</scope>
    <source>
        <strain evidence="7 8">P21</strain>
    </source>
</reference>